<dbReference type="Pfam" id="PF08340">
    <property type="entry name" value="YicC-like_C"/>
    <property type="match status" value="1"/>
</dbReference>
<evidence type="ECO:0000256" key="2">
    <source>
        <dbReference type="ARBA" id="ARBA00022722"/>
    </source>
</evidence>
<dbReference type="InterPro" id="IPR013551">
    <property type="entry name" value="YicC-like_C"/>
</dbReference>
<dbReference type="Pfam" id="PF03755">
    <property type="entry name" value="YicC-like_N"/>
    <property type="match status" value="1"/>
</dbReference>
<evidence type="ECO:0000256" key="1">
    <source>
        <dbReference type="ARBA" id="ARBA00001968"/>
    </source>
</evidence>
<dbReference type="Proteomes" id="UP001597452">
    <property type="component" value="Unassembled WGS sequence"/>
</dbReference>
<dbReference type="EC" id="3.1.-.-" evidence="8"/>
<dbReference type="GO" id="GO:0016787">
    <property type="term" value="F:hydrolase activity"/>
    <property type="evidence" value="ECO:0007669"/>
    <property type="project" value="UniProtKB-KW"/>
</dbReference>
<evidence type="ECO:0000313" key="9">
    <source>
        <dbReference type="Proteomes" id="UP001597452"/>
    </source>
</evidence>
<evidence type="ECO:0000256" key="3">
    <source>
        <dbReference type="ARBA" id="ARBA00022759"/>
    </source>
</evidence>
<dbReference type="InterPro" id="IPR013527">
    <property type="entry name" value="YicC-like_N"/>
</dbReference>
<evidence type="ECO:0000256" key="5">
    <source>
        <dbReference type="ARBA" id="ARBA00035648"/>
    </source>
</evidence>
<feature type="domain" description="Endoribonuclease YicC-like N-terminal" evidence="6">
    <location>
        <begin position="5"/>
        <end position="160"/>
    </location>
</feature>
<gene>
    <name evidence="8" type="ORF">ACFSW4_05020</name>
</gene>
<sequence>MKKLVNSMTGFGQVQEKIDQTTISMEVKTVNHRFLDCAFKMPREFLVLEDEMKKKVRQYLSRGRAEIFINMTGEGISSKSIQVNWELLDQYLNALDCIKKNRPVSGDIEIEELLQLEGIFIENEEVDLDENLKEKVLSVLENVLQKVHLMRQEEGKTLKKDVLNRIDEVKRLTLQLKEQINTIQNEYRVKIKERIEEHLTDVHFDESRIVQEVAILADKADITEEITRLLSHIEQVEDAMRLSQPIGRRLDFIAQELLRETNTIGSKSNNVQISKIVVALKSEIEKIKEQVQNIE</sequence>
<comment type="cofactor">
    <cofactor evidence="1">
        <name>a divalent metal cation</name>
        <dbReference type="ChEBI" id="CHEBI:60240"/>
    </cofactor>
</comment>
<dbReference type="PANTHER" id="PTHR30636:SF3">
    <property type="entry name" value="UPF0701 PROTEIN YICC"/>
    <property type="match status" value="1"/>
</dbReference>
<keyword evidence="9" id="KW-1185">Reference proteome</keyword>
<keyword evidence="2" id="KW-0540">Nuclease</keyword>
<feature type="domain" description="Endoribonuclease YicC-like C-terminal" evidence="7">
    <location>
        <begin position="177"/>
        <end position="295"/>
    </location>
</feature>
<name>A0ABW5Q8S9_9BACI</name>
<keyword evidence="3" id="KW-0255">Endonuclease</keyword>
<protein>
    <submittedName>
        <fullName evidence="8">YicC/YloC family endoribonuclease</fullName>
        <ecNumber evidence="8">3.1.-.-</ecNumber>
    </submittedName>
</protein>
<evidence type="ECO:0000259" key="6">
    <source>
        <dbReference type="Pfam" id="PF03755"/>
    </source>
</evidence>
<accession>A0ABW5Q8S9</accession>
<comment type="caution">
    <text evidence="8">The sequence shown here is derived from an EMBL/GenBank/DDBJ whole genome shotgun (WGS) entry which is preliminary data.</text>
</comment>
<dbReference type="InterPro" id="IPR005229">
    <property type="entry name" value="YicC/YloC-like"/>
</dbReference>
<evidence type="ECO:0000313" key="8">
    <source>
        <dbReference type="EMBL" id="MFD2638215.1"/>
    </source>
</evidence>
<reference evidence="9" key="1">
    <citation type="journal article" date="2019" name="Int. J. Syst. Evol. Microbiol.">
        <title>The Global Catalogue of Microorganisms (GCM) 10K type strain sequencing project: providing services to taxonomists for standard genome sequencing and annotation.</title>
        <authorList>
            <consortium name="The Broad Institute Genomics Platform"/>
            <consortium name="The Broad Institute Genome Sequencing Center for Infectious Disease"/>
            <person name="Wu L."/>
            <person name="Ma J."/>
        </authorList>
    </citation>
    <scope>NUCLEOTIDE SEQUENCE [LARGE SCALE GENOMIC DNA]</scope>
    <source>
        <strain evidence="9">TISTR 1571</strain>
    </source>
</reference>
<evidence type="ECO:0000256" key="4">
    <source>
        <dbReference type="ARBA" id="ARBA00022801"/>
    </source>
</evidence>
<dbReference type="NCBIfam" id="TIGR00255">
    <property type="entry name" value="YicC/YloC family endoribonuclease"/>
    <property type="match status" value="1"/>
</dbReference>
<organism evidence="8 9">
    <name type="scientific">Piscibacillus salipiscarius</name>
    <dbReference type="NCBI Taxonomy" id="299480"/>
    <lineage>
        <taxon>Bacteria</taxon>
        <taxon>Bacillati</taxon>
        <taxon>Bacillota</taxon>
        <taxon>Bacilli</taxon>
        <taxon>Bacillales</taxon>
        <taxon>Bacillaceae</taxon>
        <taxon>Piscibacillus</taxon>
    </lineage>
</organism>
<dbReference type="EMBL" id="JBHUMZ010000016">
    <property type="protein sequence ID" value="MFD2638215.1"/>
    <property type="molecule type" value="Genomic_DNA"/>
</dbReference>
<dbReference type="PANTHER" id="PTHR30636">
    <property type="entry name" value="UPF0701 PROTEIN YICC"/>
    <property type="match status" value="1"/>
</dbReference>
<comment type="similarity">
    <text evidence="5">Belongs to the YicC/YloC family.</text>
</comment>
<keyword evidence="4 8" id="KW-0378">Hydrolase</keyword>
<proteinExistence type="inferred from homology"/>
<evidence type="ECO:0000259" key="7">
    <source>
        <dbReference type="Pfam" id="PF08340"/>
    </source>
</evidence>